<accession>U1YCJ8</accession>
<dbReference type="Proteomes" id="UP000016511">
    <property type="component" value="Unassembled WGS sequence"/>
</dbReference>
<dbReference type="HOGENOM" id="CLU_3211700_0_0_9"/>
<comment type="caution">
    <text evidence="1">The sequence shown here is derived from an EMBL/GenBank/DDBJ whole genome shotgun (WGS) entry which is preliminary data.</text>
</comment>
<keyword evidence="2" id="KW-1185">Reference proteome</keyword>
<evidence type="ECO:0000313" key="1">
    <source>
        <dbReference type="EMBL" id="ERI09802.1"/>
    </source>
</evidence>
<gene>
    <name evidence="1" type="ORF">HMPREF0083_02065</name>
</gene>
<sequence>MAPTYVGLFYFPSFSPLSYCKTHYCFFSLIFTSSKINLFSFLYK</sequence>
<name>U1YCJ8_ANEAE</name>
<dbReference type="AlphaFoldDB" id="U1YCJ8"/>
<evidence type="ECO:0000313" key="2">
    <source>
        <dbReference type="Proteomes" id="UP000016511"/>
    </source>
</evidence>
<proteinExistence type="predicted"/>
<protein>
    <submittedName>
        <fullName evidence="1">Uncharacterized protein</fullName>
    </submittedName>
</protein>
<dbReference type="EMBL" id="AWSJ01000136">
    <property type="protein sequence ID" value="ERI09802.1"/>
    <property type="molecule type" value="Genomic_DNA"/>
</dbReference>
<reference evidence="1 2" key="1">
    <citation type="submission" date="2013-08" db="EMBL/GenBank/DDBJ databases">
        <authorList>
            <person name="Weinstock G."/>
            <person name="Sodergren E."/>
            <person name="Wylie T."/>
            <person name="Fulton L."/>
            <person name="Fulton R."/>
            <person name="Fronick C."/>
            <person name="O'Laughlin M."/>
            <person name="Godfrey J."/>
            <person name="Miner T."/>
            <person name="Herter B."/>
            <person name="Appelbaum E."/>
            <person name="Cordes M."/>
            <person name="Lek S."/>
            <person name="Wollam A."/>
            <person name="Pepin K.H."/>
            <person name="Palsikar V.B."/>
            <person name="Mitreva M."/>
            <person name="Wilson R.K."/>
        </authorList>
    </citation>
    <scope>NUCLEOTIDE SEQUENCE [LARGE SCALE GENOMIC DNA]</scope>
    <source>
        <strain evidence="1 2">ATCC 12856</strain>
    </source>
</reference>
<organism evidence="1 2">
    <name type="scientific">Aneurinibacillus aneurinilyticus ATCC 12856</name>
    <dbReference type="NCBI Taxonomy" id="649747"/>
    <lineage>
        <taxon>Bacteria</taxon>
        <taxon>Bacillati</taxon>
        <taxon>Bacillota</taxon>
        <taxon>Bacilli</taxon>
        <taxon>Bacillales</taxon>
        <taxon>Paenibacillaceae</taxon>
        <taxon>Aneurinibacillus group</taxon>
        <taxon>Aneurinibacillus</taxon>
    </lineage>
</organism>